<sequence length="303" mass="33404">MKKRPNTEEQIRRYYDELQQDDRILDTTSAEFDQDTLYSNISSGIERAEKKKLFFKRFLKGAAAAVLFVGISMFAYLQLNREAPVESVKMATATAANGKVINLVLADGTTIWLNSGSTLTYPSKFTGKTRTVSLAGEAYFEVAHRKTQPFLIRTGQLTTTVLGTTFNINAYKKQENIRVSVLTGKVGVTDAGAKPVFLTPNLQMVYNRSGRSMKVKTVDAATLIAWREGKLIFKGTALTEVLAAIERKYDVSIATDAAFKDCRISVDLNNESINKVMVVLSQVLNARVVSTPGGYLLKGNGCK</sequence>
<evidence type="ECO:0000313" key="2">
    <source>
        <dbReference type="Proteomes" id="UP001246858"/>
    </source>
</evidence>
<gene>
    <name evidence="1" type="ORF">J2X78_000327</name>
</gene>
<dbReference type="Proteomes" id="UP001246858">
    <property type="component" value="Unassembled WGS sequence"/>
</dbReference>
<organism evidence="1 2">
    <name type="scientific">Pedobacter africanus</name>
    <dbReference type="NCBI Taxonomy" id="151894"/>
    <lineage>
        <taxon>Bacteria</taxon>
        <taxon>Pseudomonadati</taxon>
        <taxon>Bacteroidota</taxon>
        <taxon>Sphingobacteriia</taxon>
        <taxon>Sphingobacteriales</taxon>
        <taxon>Sphingobacteriaceae</taxon>
        <taxon>Pedobacter</taxon>
    </lineage>
</organism>
<comment type="caution">
    <text evidence="1">The sequence shown here is derived from an EMBL/GenBank/DDBJ whole genome shotgun (WGS) entry which is preliminary data.</text>
</comment>
<proteinExistence type="predicted"/>
<protein>
    <submittedName>
        <fullName evidence="1">Ferric-dicitrate binding protein FerR (Iron transport regulator)</fullName>
    </submittedName>
</protein>
<accession>A0ACC6KRG0</accession>
<dbReference type="EMBL" id="JAVDTF010000001">
    <property type="protein sequence ID" value="MDR6781775.1"/>
    <property type="molecule type" value="Genomic_DNA"/>
</dbReference>
<reference evidence="1" key="1">
    <citation type="submission" date="2023-07" db="EMBL/GenBank/DDBJ databases">
        <title>Sorghum-associated microbial communities from plants grown in Nebraska, USA.</title>
        <authorList>
            <person name="Schachtman D."/>
        </authorList>
    </citation>
    <scope>NUCLEOTIDE SEQUENCE</scope>
    <source>
        <strain evidence="1">2697</strain>
    </source>
</reference>
<evidence type="ECO:0000313" key="1">
    <source>
        <dbReference type="EMBL" id="MDR6781775.1"/>
    </source>
</evidence>
<name>A0ACC6KRG0_9SPHI</name>
<keyword evidence="2" id="KW-1185">Reference proteome</keyword>